<feature type="region of interest" description="Disordered" evidence="1">
    <location>
        <begin position="723"/>
        <end position="758"/>
    </location>
</feature>
<keyword evidence="3" id="KW-1185">Reference proteome</keyword>
<feature type="compositionally biased region" description="Basic residues" evidence="1">
    <location>
        <begin position="331"/>
        <end position="340"/>
    </location>
</feature>
<sequence>MPPKRRQTAPANEPSATTSNPTTSRRRGNQAVQEQELPSRRSQRSRGTVAAAEAVSSDVPEQTTAPVTRARRGRAAATANATTQQSEPVVEDVQPPTKTKARAKRSTKAKAEEKAAEEDSQAVVEETRPLAEQPKRQTRKKKVPVAPSTKASRSRSNSVTSVQSLENEAGEEGANEGTEEQPSVESQEKQTRKKKAPVPPSARASRSRSNSVTSLQSLEPEGEQEAEEPQGDAVVPAPEKQGARKIMAAKGSRKKTKAEGAAEIPAEASVAEYSGPTRFTRSKAPLTKGKENDRPTRASKRGTEPTADVASDEPRTKRQKVEGDQEAGQAPKRRRGRVPRARPAVATELPAPVAPTTPPPQEPVATEEPKAPTPLPASPSPPAIQAAITTPIAEDLQLPGVTGTPEQDDEASQQLFQEQGCYADEDPVEDTIKAEALAEAGTDMVKEEEWDMVEGKKEEEEEWDIVEGKKEEEEEAAEEKEEKEVVVEEEVVVVEEEEAAVEEEEAAVEEVEEVVEEEEEDEAPLQYARACRQGVYACDGDEDLSLTDSDIQRLGPGEGVQFRQEGDTALSLTESDVERLGGGEDVEMADVGEEGEEGEEAPEEGDAAGDAWPGSANPSALAPLSQAAINAGHTAQDGAGPEEAGSAAEPTVPQTPTRPAWGQWGHLRHQPRLSSPLKSYCMTAQYSPPKEVTPVRGRRISENGILSLSGDPSPLRSEELLARDFNTPVGTPSQASPRMRPTPGPRRRGRSRSVCGSSPLKNAVDFALDTSNELEPKIASPLARLVSDYDPTQEISELRIEEVSMTPNAPEPVGNILDEVVEEQQLLEECAIISSDDSNDEVAAIPTPGLSQGFDGADSPPEKPKRRSRLPVPKAIENLPSSPASARMKRVTQTKNLSDRELLKVTARNTTRNAVYKNAKFERKVVRITRQRPPSPTRDTQTAAAEEARLLRQRVFEETGVALGPGDDSDYVPPQVSPSAKKVKWHERLEHDLDDEEKAGFSTDKGILAPERVRRDSGTVHEITIQKILYEGEKDVLDEDFDEGF</sequence>
<feature type="compositionally biased region" description="Low complexity" evidence="1">
    <location>
        <begin position="341"/>
        <end position="351"/>
    </location>
</feature>
<gene>
    <name evidence="2" type="ORF">TWF481_003970</name>
</gene>
<feature type="region of interest" description="Disordered" evidence="1">
    <location>
        <begin position="962"/>
        <end position="984"/>
    </location>
</feature>
<evidence type="ECO:0000313" key="3">
    <source>
        <dbReference type="Proteomes" id="UP001370758"/>
    </source>
</evidence>
<feature type="region of interest" description="Disordered" evidence="1">
    <location>
        <begin position="439"/>
        <end position="487"/>
    </location>
</feature>
<feature type="compositionally biased region" description="Acidic residues" evidence="1">
    <location>
        <begin position="220"/>
        <end position="230"/>
    </location>
</feature>
<dbReference type="Proteomes" id="UP001370758">
    <property type="component" value="Unassembled WGS sequence"/>
</dbReference>
<name>A0AAV9WIL9_9PEZI</name>
<feature type="compositionally biased region" description="Basic and acidic residues" evidence="1">
    <location>
        <begin position="125"/>
        <end position="135"/>
    </location>
</feature>
<organism evidence="2 3">
    <name type="scientific">Arthrobotrys musiformis</name>
    <dbReference type="NCBI Taxonomy" id="47236"/>
    <lineage>
        <taxon>Eukaryota</taxon>
        <taxon>Fungi</taxon>
        <taxon>Dikarya</taxon>
        <taxon>Ascomycota</taxon>
        <taxon>Pezizomycotina</taxon>
        <taxon>Orbiliomycetes</taxon>
        <taxon>Orbiliales</taxon>
        <taxon>Orbiliaceae</taxon>
        <taxon>Arthrobotrys</taxon>
    </lineage>
</organism>
<comment type="caution">
    <text evidence="2">The sequence shown here is derived from an EMBL/GenBank/DDBJ whole genome shotgun (WGS) entry which is preliminary data.</text>
</comment>
<feature type="region of interest" description="Disordered" evidence="1">
    <location>
        <begin position="837"/>
        <end position="887"/>
    </location>
</feature>
<evidence type="ECO:0000313" key="2">
    <source>
        <dbReference type="EMBL" id="KAK6509210.1"/>
    </source>
</evidence>
<dbReference type="EMBL" id="JAVHJL010000002">
    <property type="protein sequence ID" value="KAK6509210.1"/>
    <property type="molecule type" value="Genomic_DNA"/>
</dbReference>
<proteinExistence type="predicted"/>
<feature type="region of interest" description="Disordered" evidence="1">
    <location>
        <begin position="547"/>
        <end position="676"/>
    </location>
</feature>
<feature type="compositionally biased region" description="Basic and acidic residues" evidence="1">
    <location>
        <begin position="312"/>
        <end position="323"/>
    </location>
</feature>
<protein>
    <submittedName>
        <fullName evidence="2">Uncharacterized protein</fullName>
    </submittedName>
</protein>
<feature type="compositionally biased region" description="Pro residues" evidence="1">
    <location>
        <begin position="352"/>
        <end position="362"/>
    </location>
</feature>
<feature type="compositionally biased region" description="Polar residues" evidence="1">
    <location>
        <begin position="149"/>
        <end position="165"/>
    </location>
</feature>
<evidence type="ECO:0000256" key="1">
    <source>
        <dbReference type="SAM" id="MobiDB-lite"/>
    </source>
</evidence>
<dbReference type="AlphaFoldDB" id="A0AAV9WIL9"/>
<feature type="compositionally biased region" description="Acidic residues" evidence="1">
    <location>
        <begin position="168"/>
        <end position="179"/>
    </location>
</feature>
<feature type="compositionally biased region" description="Polar residues" evidence="1">
    <location>
        <begin position="14"/>
        <end position="23"/>
    </location>
</feature>
<feature type="region of interest" description="Disordered" evidence="1">
    <location>
        <begin position="1"/>
        <end position="426"/>
    </location>
</feature>
<feature type="compositionally biased region" description="Low complexity" evidence="1">
    <location>
        <begin position="383"/>
        <end position="393"/>
    </location>
</feature>
<feature type="compositionally biased region" description="Basic residues" evidence="1">
    <location>
        <begin position="99"/>
        <end position="108"/>
    </location>
</feature>
<feature type="compositionally biased region" description="Pro residues" evidence="1">
    <location>
        <begin position="371"/>
        <end position="382"/>
    </location>
</feature>
<feature type="compositionally biased region" description="Acidic residues" evidence="1">
    <location>
        <begin position="584"/>
        <end position="607"/>
    </location>
</feature>
<reference evidence="2 3" key="1">
    <citation type="submission" date="2023-08" db="EMBL/GenBank/DDBJ databases">
        <authorList>
            <person name="Palmer J.M."/>
        </authorList>
    </citation>
    <scope>NUCLEOTIDE SEQUENCE [LARGE SCALE GENOMIC DNA]</scope>
    <source>
        <strain evidence="2 3">TWF481</strain>
    </source>
</reference>
<feature type="compositionally biased region" description="Low complexity" evidence="1">
    <location>
        <begin position="638"/>
        <end position="650"/>
    </location>
</feature>
<accession>A0AAV9WIL9</accession>